<dbReference type="Proteomes" id="UP000077134">
    <property type="component" value="Unassembled WGS sequence"/>
</dbReference>
<dbReference type="AlphaFoldDB" id="A0A167AUF1"/>
<dbReference type="RefSeq" id="WP_068661052.1">
    <property type="nucleotide sequence ID" value="NZ_CP017770.1"/>
</dbReference>
<evidence type="ECO:0000313" key="2">
    <source>
        <dbReference type="Proteomes" id="UP000077134"/>
    </source>
</evidence>
<dbReference type="STRING" id="1763538.LPB68_16390"/>
<name>A0A167AUF1_9BACL</name>
<proteinExistence type="predicted"/>
<accession>A0A167AUF1</accession>
<organism evidence="1 2">
    <name type="scientific">Paenibacillus crassostreae</name>
    <dbReference type="NCBI Taxonomy" id="1763538"/>
    <lineage>
        <taxon>Bacteria</taxon>
        <taxon>Bacillati</taxon>
        <taxon>Bacillota</taxon>
        <taxon>Bacilli</taxon>
        <taxon>Bacillales</taxon>
        <taxon>Paenibacillaceae</taxon>
        <taxon>Paenibacillus</taxon>
    </lineage>
</organism>
<protein>
    <submittedName>
        <fullName evidence="1">Uncharacterized protein</fullName>
    </submittedName>
</protein>
<comment type="caution">
    <text evidence="1">The sequence shown here is derived from an EMBL/GenBank/DDBJ whole genome shotgun (WGS) entry which is preliminary data.</text>
</comment>
<keyword evidence="2" id="KW-1185">Reference proteome</keyword>
<reference evidence="1 2" key="1">
    <citation type="submission" date="2016-02" db="EMBL/GenBank/DDBJ databases">
        <title>Paenibacillus sp. LPB0068, isolated from Crassostrea gigas.</title>
        <authorList>
            <person name="Shin S.-K."/>
            <person name="Yi H."/>
        </authorList>
    </citation>
    <scope>NUCLEOTIDE SEQUENCE [LARGE SCALE GENOMIC DNA]</scope>
    <source>
        <strain evidence="1 2">LPB0068</strain>
    </source>
</reference>
<dbReference type="KEGG" id="pcx:LPB68_16390"/>
<gene>
    <name evidence="1" type="ORF">PNBC_19260</name>
</gene>
<evidence type="ECO:0000313" key="1">
    <source>
        <dbReference type="EMBL" id="OAB71440.1"/>
    </source>
</evidence>
<dbReference type="EMBL" id="LSFN01000039">
    <property type="protein sequence ID" value="OAB71440.1"/>
    <property type="molecule type" value="Genomic_DNA"/>
</dbReference>
<sequence length="132" mass="15353">MNKPLFIIIGSTRIKLSNIKDYAIYTEYSTSTSEKVTKTSKTTYERRIGKVVGFLGKIQSFSSNLSESDREKLQKEIEDNYSDAVITKEDVIEELAERYLLISTFQGDRFRFYESNVDIVSKLRELDIHFTE</sequence>